<proteinExistence type="predicted"/>
<organism evidence="1 2">
    <name type="scientific">Polyporus arcularius HHB13444</name>
    <dbReference type="NCBI Taxonomy" id="1314778"/>
    <lineage>
        <taxon>Eukaryota</taxon>
        <taxon>Fungi</taxon>
        <taxon>Dikarya</taxon>
        <taxon>Basidiomycota</taxon>
        <taxon>Agaricomycotina</taxon>
        <taxon>Agaricomycetes</taxon>
        <taxon>Polyporales</taxon>
        <taxon>Polyporaceae</taxon>
        <taxon>Polyporus</taxon>
    </lineage>
</organism>
<dbReference type="STRING" id="1314778.A0A5C3NVR5"/>
<reference evidence="1 2" key="1">
    <citation type="journal article" date="2019" name="Nat. Ecol. Evol.">
        <title>Megaphylogeny resolves global patterns of mushroom evolution.</title>
        <authorList>
            <person name="Varga T."/>
            <person name="Krizsan K."/>
            <person name="Foldi C."/>
            <person name="Dima B."/>
            <person name="Sanchez-Garcia M."/>
            <person name="Sanchez-Ramirez S."/>
            <person name="Szollosi G.J."/>
            <person name="Szarkandi J.G."/>
            <person name="Papp V."/>
            <person name="Albert L."/>
            <person name="Andreopoulos W."/>
            <person name="Angelini C."/>
            <person name="Antonin V."/>
            <person name="Barry K.W."/>
            <person name="Bougher N.L."/>
            <person name="Buchanan P."/>
            <person name="Buyck B."/>
            <person name="Bense V."/>
            <person name="Catcheside P."/>
            <person name="Chovatia M."/>
            <person name="Cooper J."/>
            <person name="Damon W."/>
            <person name="Desjardin D."/>
            <person name="Finy P."/>
            <person name="Geml J."/>
            <person name="Haridas S."/>
            <person name="Hughes K."/>
            <person name="Justo A."/>
            <person name="Karasinski D."/>
            <person name="Kautmanova I."/>
            <person name="Kiss B."/>
            <person name="Kocsube S."/>
            <person name="Kotiranta H."/>
            <person name="LaButti K.M."/>
            <person name="Lechner B.E."/>
            <person name="Liimatainen K."/>
            <person name="Lipzen A."/>
            <person name="Lukacs Z."/>
            <person name="Mihaltcheva S."/>
            <person name="Morgado L.N."/>
            <person name="Niskanen T."/>
            <person name="Noordeloos M.E."/>
            <person name="Ohm R.A."/>
            <person name="Ortiz-Santana B."/>
            <person name="Ovrebo C."/>
            <person name="Racz N."/>
            <person name="Riley R."/>
            <person name="Savchenko A."/>
            <person name="Shiryaev A."/>
            <person name="Soop K."/>
            <person name="Spirin V."/>
            <person name="Szebenyi C."/>
            <person name="Tomsovsky M."/>
            <person name="Tulloss R.E."/>
            <person name="Uehling J."/>
            <person name="Grigoriev I.V."/>
            <person name="Vagvolgyi C."/>
            <person name="Papp T."/>
            <person name="Martin F.M."/>
            <person name="Miettinen O."/>
            <person name="Hibbett D.S."/>
            <person name="Nagy L.G."/>
        </authorList>
    </citation>
    <scope>NUCLEOTIDE SEQUENCE [LARGE SCALE GENOMIC DNA]</scope>
    <source>
        <strain evidence="1 2">HHB13444</strain>
    </source>
</reference>
<protein>
    <submittedName>
        <fullName evidence="1">Uncharacterized protein</fullName>
    </submittedName>
</protein>
<name>A0A5C3NVR5_9APHY</name>
<dbReference type="EMBL" id="ML211695">
    <property type="protein sequence ID" value="TFK80859.1"/>
    <property type="molecule type" value="Genomic_DNA"/>
</dbReference>
<accession>A0A5C3NVR5</accession>
<keyword evidence="2" id="KW-1185">Reference proteome</keyword>
<dbReference type="AlphaFoldDB" id="A0A5C3NVR5"/>
<gene>
    <name evidence="1" type="ORF">K466DRAFT_503161</name>
</gene>
<evidence type="ECO:0000313" key="2">
    <source>
        <dbReference type="Proteomes" id="UP000308197"/>
    </source>
</evidence>
<dbReference type="InParanoid" id="A0A5C3NVR5"/>
<dbReference type="Proteomes" id="UP000308197">
    <property type="component" value="Unassembled WGS sequence"/>
</dbReference>
<evidence type="ECO:0000313" key="1">
    <source>
        <dbReference type="EMBL" id="TFK80859.1"/>
    </source>
</evidence>
<sequence>MSSFYSRLTLLFIRYFSWDHALDPDGNRPTEDPSEENLEQVLDVKGLQDAEVARRNTVYLELRSKLQRWFRYHGTKSLKTKGADPLSKILAAFKTQDKAPRRMQTTQFYSKLYYDTRIKATVDAEWPKVVAQAGAKGAPPPKRLKHQNSVVARFYAAETPEFKAALQAQRDAEYEEEHAAWKTASLDNTVVPTTPAEFALALEEASHWLPSLAQSLSKRLGLNVSILLTGPIGSSGGRIDVKGYAPSLACSAVSCLLTYPHVASMRASLQA</sequence>